<organism evidence="1 2">
    <name type="scientific">Jeotgalibacillus malaysiensis</name>
    <dbReference type="NCBI Taxonomy" id="1508404"/>
    <lineage>
        <taxon>Bacteria</taxon>
        <taxon>Bacillati</taxon>
        <taxon>Bacillota</taxon>
        <taxon>Bacilli</taxon>
        <taxon>Bacillales</taxon>
        <taxon>Caryophanaceae</taxon>
        <taxon>Jeotgalibacillus</taxon>
    </lineage>
</organism>
<gene>
    <name evidence="1" type="ORF">JMA_28740</name>
</gene>
<protein>
    <submittedName>
        <fullName evidence="1">Uncharacterized protein</fullName>
    </submittedName>
</protein>
<evidence type="ECO:0000313" key="1">
    <source>
        <dbReference type="EMBL" id="AJD92191.1"/>
    </source>
</evidence>
<sequence>MRVSKFYVHYKRSVRKYNFSQTFSIIYWHYPYLVYYKPISGSEPS</sequence>
<accession>A0A0B5AQ11</accession>
<dbReference type="BioCyc" id="JESP1508404:G14D9-12155-MONOMER"/>
<dbReference type="AlphaFoldDB" id="A0A0B5AQ11"/>
<dbReference type="HOGENOM" id="CLU_3200843_0_0_9"/>
<reference evidence="1 2" key="1">
    <citation type="submission" date="2014-08" db="EMBL/GenBank/DDBJ databases">
        <title>Complete genome of a marine bacteria Jeotgalibacillus malaysiensis.</title>
        <authorList>
            <person name="Yaakop A.S."/>
            <person name="Chan K.-G."/>
            <person name="Goh K.M."/>
        </authorList>
    </citation>
    <scope>NUCLEOTIDE SEQUENCE [LARGE SCALE GENOMIC DNA]</scope>
    <source>
        <strain evidence="1 2">D5</strain>
    </source>
</reference>
<dbReference type="EMBL" id="CP009416">
    <property type="protein sequence ID" value="AJD92191.1"/>
    <property type="molecule type" value="Genomic_DNA"/>
</dbReference>
<dbReference type="Proteomes" id="UP000031449">
    <property type="component" value="Chromosome"/>
</dbReference>
<name>A0A0B5AQ11_9BACL</name>
<evidence type="ECO:0000313" key="2">
    <source>
        <dbReference type="Proteomes" id="UP000031449"/>
    </source>
</evidence>
<keyword evidence="2" id="KW-1185">Reference proteome</keyword>
<proteinExistence type="predicted"/>
<dbReference type="KEGG" id="jeo:JMA_28740"/>